<organism evidence="1 2">
    <name type="scientific">Acaulospora colombiana</name>
    <dbReference type="NCBI Taxonomy" id="27376"/>
    <lineage>
        <taxon>Eukaryota</taxon>
        <taxon>Fungi</taxon>
        <taxon>Fungi incertae sedis</taxon>
        <taxon>Mucoromycota</taxon>
        <taxon>Glomeromycotina</taxon>
        <taxon>Glomeromycetes</taxon>
        <taxon>Diversisporales</taxon>
        <taxon>Acaulosporaceae</taxon>
        <taxon>Acaulospora</taxon>
    </lineage>
</organism>
<keyword evidence="2" id="KW-1185">Reference proteome</keyword>
<proteinExistence type="predicted"/>
<reference evidence="1" key="1">
    <citation type="submission" date="2021-06" db="EMBL/GenBank/DDBJ databases">
        <authorList>
            <person name="Kallberg Y."/>
            <person name="Tangrot J."/>
            <person name="Rosling A."/>
        </authorList>
    </citation>
    <scope>NUCLEOTIDE SEQUENCE</scope>
    <source>
        <strain evidence="1">CL356</strain>
    </source>
</reference>
<name>A0ACA9KFG0_9GLOM</name>
<accession>A0ACA9KFG0</accession>
<evidence type="ECO:0000313" key="1">
    <source>
        <dbReference type="EMBL" id="CAG8470939.1"/>
    </source>
</evidence>
<protein>
    <submittedName>
        <fullName evidence="1">10349_t:CDS:1</fullName>
    </submittedName>
</protein>
<dbReference type="EMBL" id="CAJVPT010001918">
    <property type="protein sequence ID" value="CAG8470939.1"/>
    <property type="molecule type" value="Genomic_DNA"/>
</dbReference>
<dbReference type="Proteomes" id="UP000789525">
    <property type="component" value="Unassembled WGS sequence"/>
</dbReference>
<comment type="caution">
    <text evidence="1">The sequence shown here is derived from an EMBL/GenBank/DDBJ whole genome shotgun (WGS) entry which is preliminary data.</text>
</comment>
<sequence>MQSGNAIHTAGADGELGASVVRGLLEMKNLYPNLQNVPIYAGVHHETIQSSTVLTERDALVVEIDPVNHPESIVYSLKKVSKLLLLVDPLSREITRRDALAFAKGYINAAKEAGVEHIVFPTPFAKLNIPCSPPLTPTEETDEKKDIEPVSPYRDQFETIESLLKENFRPSQVTILRYPGVLNQHFLYLARYITEKSKIPLIDNPHVIFECCDISDVVRAICHILYSPVQRHGGKEYKITGPNLFTNNEISAKASLALGREIGVDLLPIKELRQTLINATHDKEEVAYLLDLWGLQGQIGAARKVQVTRDLEMITGGTGKSLREFFENNRSAFI</sequence>
<evidence type="ECO:0000313" key="2">
    <source>
        <dbReference type="Proteomes" id="UP000789525"/>
    </source>
</evidence>
<gene>
    <name evidence="1" type="ORF">ACOLOM_LOCUS1585</name>
</gene>